<evidence type="ECO:0000256" key="1">
    <source>
        <dbReference type="SAM" id="Phobius"/>
    </source>
</evidence>
<comment type="caution">
    <text evidence="2">The sequence shown here is derived from an EMBL/GenBank/DDBJ whole genome shotgun (WGS) entry which is preliminary data.</text>
</comment>
<evidence type="ECO:0000313" key="2">
    <source>
        <dbReference type="EMBL" id="KAH7423033.1"/>
    </source>
</evidence>
<accession>A0A8T2TMJ8</accession>
<dbReference type="OrthoDB" id="10501471at2759"/>
<keyword evidence="1" id="KW-0472">Membrane</keyword>
<protein>
    <submittedName>
        <fullName evidence="2">Uncharacterized protein</fullName>
    </submittedName>
</protein>
<reference evidence="2" key="1">
    <citation type="submission" date="2021-08" db="EMBL/GenBank/DDBJ databases">
        <title>WGS assembly of Ceratopteris richardii.</title>
        <authorList>
            <person name="Marchant D.B."/>
            <person name="Chen G."/>
            <person name="Jenkins J."/>
            <person name="Shu S."/>
            <person name="Leebens-Mack J."/>
            <person name="Grimwood J."/>
            <person name="Schmutz J."/>
            <person name="Soltis P."/>
            <person name="Soltis D."/>
            <person name="Chen Z.-H."/>
        </authorList>
    </citation>
    <scope>NUCLEOTIDE SEQUENCE</scope>
    <source>
        <strain evidence="2">Whitten #5841</strain>
        <tissue evidence="2">Leaf</tissue>
    </source>
</reference>
<dbReference type="Proteomes" id="UP000825935">
    <property type="component" value="Chromosome 12"/>
</dbReference>
<keyword evidence="1" id="KW-1133">Transmembrane helix</keyword>
<feature type="transmembrane region" description="Helical" evidence="1">
    <location>
        <begin position="18"/>
        <end position="36"/>
    </location>
</feature>
<gene>
    <name evidence="2" type="ORF">KP509_12G036500</name>
</gene>
<feature type="transmembrane region" description="Helical" evidence="1">
    <location>
        <begin position="123"/>
        <end position="144"/>
    </location>
</feature>
<dbReference type="EMBL" id="CM035417">
    <property type="protein sequence ID" value="KAH7423033.1"/>
    <property type="molecule type" value="Genomic_DNA"/>
</dbReference>
<organism evidence="2 3">
    <name type="scientific">Ceratopteris richardii</name>
    <name type="common">Triangle waterfern</name>
    <dbReference type="NCBI Taxonomy" id="49495"/>
    <lineage>
        <taxon>Eukaryota</taxon>
        <taxon>Viridiplantae</taxon>
        <taxon>Streptophyta</taxon>
        <taxon>Embryophyta</taxon>
        <taxon>Tracheophyta</taxon>
        <taxon>Polypodiopsida</taxon>
        <taxon>Polypodiidae</taxon>
        <taxon>Polypodiales</taxon>
        <taxon>Pteridineae</taxon>
        <taxon>Pteridaceae</taxon>
        <taxon>Parkerioideae</taxon>
        <taxon>Ceratopteris</taxon>
    </lineage>
</organism>
<name>A0A8T2TMJ8_CERRI</name>
<keyword evidence="3" id="KW-1185">Reference proteome</keyword>
<keyword evidence="1" id="KW-0812">Transmembrane</keyword>
<evidence type="ECO:0000313" key="3">
    <source>
        <dbReference type="Proteomes" id="UP000825935"/>
    </source>
</evidence>
<sequence length="154" mass="17413">MDSKNVQKRLTILEFFKLYFLITGVGAVIMVIYLLVRMVITWQVLMFMQCQTTLQFSLLVGTDVGLLVVIAYILYSIPHIIIAWTTSVILKCFVGERIVCWVEIAEDAKNLAVGFWQHSLKQAFNSGEMAAVVVALITLVYITIKHLPTTFVPI</sequence>
<feature type="transmembrane region" description="Helical" evidence="1">
    <location>
        <begin position="56"/>
        <end position="75"/>
    </location>
</feature>
<dbReference type="AlphaFoldDB" id="A0A8T2TMJ8"/>
<proteinExistence type="predicted"/>